<evidence type="ECO:0000259" key="2">
    <source>
        <dbReference type="Pfam" id="PF07261"/>
    </source>
</evidence>
<dbReference type="Gene3D" id="1.10.10.630">
    <property type="entry name" value="DnaD domain-like"/>
    <property type="match status" value="1"/>
</dbReference>
<evidence type="ECO:0000256" key="1">
    <source>
        <dbReference type="ARBA" id="ARBA00093462"/>
    </source>
</evidence>
<dbReference type="OrthoDB" id="1652900at2"/>
<evidence type="ECO:0000313" key="4">
    <source>
        <dbReference type="Proteomes" id="UP000179284"/>
    </source>
</evidence>
<dbReference type="RefSeq" id="WP_071177673.1">
    <property type="nucleotide sequence ID" value="NZ_CP017832.1"/>
</dbReference>
<dbReference type="AlphaFoldDB" id="A0A1D9P6H6"/>
<dbReference type="InterPro" id="IPR006343">
    <property type="entry name" value="DnaB/C_C"/>
</dbReference>
<gene>
    <name evidence="3" type="ORF">bhn_II115</name>
</gene>
<name>A0A1D9P6H6_9FIRM</name>
<dbReference type="KEGG" id="bhu:bhn_II115"/>
<keyword evidence="3" id="KW-0614">Plasmid</keyword>
<evidence type="ECO:0000313" key="3">
    <source>
        <dbReference type="EMBL" id="AOZ97914.1"/>
    </source>
</evidence>
<geneLocation type="plasmid" evidence="4">
    <name>pnp144</name>
</geneLocation>
<reference evidence="4" key="1">
    <citation type="submission" date="2016-10" db="EMBL/GenBank/DDBJ databases">
        <title>The complete genome sequence of the rumen bacterium Butyrivibrio hungatei MB2003.</title>
        <authorList>
            <person name="Palevich N."/>
            <person name="Kelly W.J."/>
            <person name="Leahy S.C."/>
            <person name="Altermann E."/>
            <person name="Rakonjac J."/>
            <person name="Attwood G.T."/>
        </authorList>
    </citation>
    <scope>NUCLEOTIDE SEQUENCE [LARGE SCALE GENOMIC DNA]</scope>
    <source>
        <strain evidence="4">MB2003</strain>
        <plasmid evidence="4">Plasmid pnp144</plasmid>
    </source>
</reference>
<dbReference type="SUPFAM" id="SSF158499">
    <property type="entry name" value="DnaD domain-like"/>
    <property type="match status" value="1"/>
</dbReference>
<dbReference type="InterPro" id="IPR034829">
    <property type="entry name" value="DnaD-like_sf"/>
</dbReference>
<keyword evidence="4" id="KW-1185">Reference proteome</keyword>
<comment type="similarity">
    <text evidence="1">Belongs to the DnaB/DnaD family.</text>
</comment>
<dbReference type="Proteomes" id="UP000179284">
    <property type="component" value="Plasmid pNP144"/>
</dbReference>
<organism evidence="3 4">
    <name type="scientific">Butyrivibrio hungatei</name>
    <dbReference type="NCBI Taxonomy" id="185008"/>
    <lineage>
        <taxon>Bacteria</taxon>
        <taxon>Bacillati</taxon>
        <taxon>Bacillota</taxon>
        <taxon>Clostridia</taxon>
        <taxon>Lachnospirales</taxon>
        <taxon>Lachnospiraceae</taxon>
        <taxon>Butyrivibrio</taxon>
    </lineage>
</organism>
<dbReference type="Pfam" id="PF07261">
    <property type="entry name" value="DnaB_2"/>
    <property type="match status" value="1"/>
</dbReference>
<accession>A0A1D9P6H6</accession>
<proteinExistence type="inferred from homology"/>
<protein>
    <recommendedName>
        <fullName evidence="2">DnaB/C C-terminal domain-containing protein</fullName>
    </recommendedName>
</protein>
<dbReference type="EMBL" id="CP017832">
    <property type="protein sequence ID" value="AOZ97914.1"/>
    <property type="molecule type" value="Genomic_DNA"/>
</dbReference>
<feature type="domain" description="DnaB/C C-terminal" evidence="2">
    <location>
        <begin position="109"/>
        <end position="179"/>
    </location>
</feature>
<dbReference type="NCBIfam" id="TIGR01446">
    <property type="entry name" value="DnaD_dom"/>
    <property type="match status" value="1"/>
</dbReference>
<sequence>MYINILNEHSCIRVPSAFFIEHLLHLSDRQIRIYLSIVAAKSGLFDDLIGTISSELGITTEDAITTINELSQLGLINVSHSDGDSMLDICFCDTAFLSNSSDSYSSILERAERIKGSPLNSTEISVFLFILDTLLFSGELLLCLLEKCKAAGKFGSEYIKTVAINWHDNGIDTIAAADKVWGIHQNSFRNFSQNNNIDFAELERQLLDN</sequence>